<dbReference type="PRINTS" id="PR00171">
    <property type="entry name" value="SUGRTRNSPORT"/>
</dbReference>
<evidence type="ECO:0000256" key="7">
    <source>
        <dbReference type="SAM" id="SignalP"/>
    </source>
</evidence>
<gene>
    <name evidence="10" type="primary">LOC112048986</name>
</gene>
<feature type="transmembrane region" description="Helical" evidence="6">
    <location>
        <begin position="325"/>
        <end position="348"/>
    </location>
</feature>
<dbReference type="InterPro" id="IPR036259">
    <property type="entry name" value="MFS_trans_sf"/>
</dbReference>
<dbReference type="SUPFAM" id="SSF103473">
    <property type="entry name" value="MFS general substrate transporter"/>
    <property type="match status" value="1"/>
</dbReference>
<feature type="transmembrane region" description="Helical" evidence="6">
    <location>
        <begin position="360"/>
        <end position="378"/>
    </location>
</feature>
<feature type="transmembrane region" description="Helical" evidence="6">
    <location>
        <begin position="420"/>
        <end position="442"/>
    </location>
</feature>
<dbReference type="Gene3D" id="1.20.1250.20">
    <property type="entry name" value="MFS general substrate transporter like domains"/>
    <property type="match status" value="1"/>
</dbReference>
<keyword evidence="2 6" id="KW-0812">Transmembrane</keyword>
<dbReference type="InterPro" id="IPR005828">
    <property type="entry name" value="MFS_sugar_transport-like"/>
</dbReference>
<feature type="transmembrane region" description="Helical" evidence="6">
    <location>
        <begin position="106"/>
        <end position="127"/>
    </location>
</feature>
<evidence type="ECO:0000256" key="4">
    <source>
        <dbReference type="ARBA" id="ARBA00023136"/>
    </source>
</evidence>
<feature type="transmembrane region" description="Helical" evidence="6">
    <location>
        <begin position="167"/>
        <end position="186"/>
    </location>
</feature>
<keyword evidence="4 6" id="KW-0472">Membrane</keyword>
<comment type="subcellular location">
    <subcellularLocation>
        <location evidence="1">Membrane</location>
        <topology evidence="1">Multi-pass membrane protein</topology>
    </subcellularLocation>
</comment>
<evidence type="ECO:0000256" key="1">
    <source>
        <dbReference type="ARBA" id="ARBA00004141"/>
    </source>
</evidence>
<feature type="signal peptide" evidence="7">
    <location>
        <begin position="1"/>
        <end position="24"/>
    </location>
</feature>
<feature type="transmembrane region" description="Helical" evidence="6">
    <location>
        <begin position="52"/>
        <end position="73"/>
    </location>
</feature>
<feature type="chain" id="PRO_5046059866" evidence="7">
    <location>
        <begin position="25"/>
        <end position="485"/>
    </location>
</feature>
<evidence type="ECO:0000259" key="8">
    <source>
        <dbReference type="PROSITE" id="PS50850"/>
    </source>
</evidence>
<dbReference type="PANTHER" id="PTHR48021:SF1">
    <property type="entry name" value="GH07001P-RELATED"/>
    <property type="match status" value="1"/>
</dbReference>
<evidence type="ECO:0000256" key="2">
    <source>
        <dbReference type="ARBA" id="ARBA00022692"/>
    </source>
</evidence>
<feature type="transmembrane region" description="Helical" evidence="6">
    <location>
        <begin position="80"/>
        <end position="100"/>
    </location>
</feature>
<keyword evidence="9" id="KW-1185">Reference proteome</keyword>
<accession>A0ABM3LK53</accession>
<keyword evidence="5" id="KW-0325">Glycoprotein</keyword>
<evidence type="ECO:0000256" key="6">
    <source>
        <dbReference type="SAM" id="Phobius"/>
    </source>
</evidence>
<feature type="transmembrane region" description="Helical" evidence="6">
    <location>
        <begin position="390"/>
        <end position="408"/>
    </location>
</feature>
<dbReference type="Pfam" id="PF00083">
    <property type="entry name" value="Sugar_tr"/>
    <property type="match status" value="1"/>
</dbReference>
<proteinExistence type="predicted"/>
<feature type="domain" description="Major facilitator superfamily (MFS) profile" evidence="8">
    <location>
        <begin position="12"/>
        <end position="448"/>
    </location>
</feature>
<dbReference type="Proteomes" id="UP001652582">
    <property type="component" value="Chromosome 9"/>
</dbReference>
<keyword evidence="3 6" id="KW-1133">Transmembrane helix</keyword>
<dbReference type="RefSeq" id="XP_052739446.1">
    <property type="nucleotide sequence ID" value="XM_052883486.1"/>
</dbReference>
<feature type="transmembrane region" description="Helical" evidence="6">
    <location>
        <begin position="296"/>
        <end position="318"/>
    </location>
</feature>
<dbReference type="InterPro" id="IPR050549">
    <property type="entry name" value="MFS_Trehalose_Transporter"/>
</dbReference>
<feature type="transmembrane region" description="Helical" evidence="6">
    <location>
        <begin position="139"/>
        <end position="161"/>
    </location>
</feature>
<organism evidence="9 10">
    <name type="scientific">Bicyclus anynana</name>
    <name type="common">Squinting bush brown butterfly</name>
    <dbReference type="NCBI Taxonomy" id="110368"/>
    <lineage>
        <taxon>Eukaryota</taxon>
        <taxon>Metazoa</taxon>
        <taxon>Ecdysozoa</taxon>
        <taxon>Arthropoda</taxon>
        <taxon>Hexapoda</taxon>
        <taxon>Insecta</taxon>
        <taxon>Pterygota</taxon>
        <taxon>Neoptera</taxon>
        <taxon>Endopterygota</taxon>
        <taxon>Lepidoptera</taxon>
        <taxon>Glossata</taxon>
        <taxon>Ditrysia</taxon>
        <taxon>Papilionoidea</taxon>
        <taxon>Nymphalidae</taxon>
        <taxon>Satyrinae</taxon>
        <taxon>Satyrini</taxon>
        <taxon>Mycalesina</taxon>
        <taxon>Bicyclus</taxon>
    </lineage>
</organism>
<evidence type="ECO:0000313" key="10">
    <source>
        <dbReference type="RefSeq" id="XP_052739446.1"/>
    </source>
</evidence>
<dbReference type="InterPro" id="IPR003663">
    <property type="entry name" value="Sugar/inositol_transpt"/>
</dbReference>
<feature type="transmembrane region" description="Helical" evidence="6">
    <location>
        <begin position="260"/>
        <end position="284"/>
    </location>
</feature>
<reference evidence="10" key="1">
    <citation type="submission" date="2025-08" db="UniProtKB">
        <authorList>
            <consortium name="RefSeq"/>
        </authorList>
    </citation>
    <scope>IDENTIFICATION</scope>
</reference>
<evidence type="ECO:0000256" key="5">
    <source>
        <dbReference type="ARBA" id="ARBA00023180"/>
    </source>
</evidence>
<dbReference type="InterPro" id="IPR020846">
    <property type="entry name" value="MFS_dom"/>
</dbReference>
<evidence type="ECO:0000313" key="9">
    <source>
        <dbReference type="Proteomes" id="UP001652582"/>
    </source>
</evidence>
<sequence>MKRAQILRQVLVVTGLAFCSMSDGFIFGQMSGMVDALNGKDSSIQLSDDEVSWIASTINITCFCGFGLITILTEKFGRRLTITMVTTPVIICWIMVYFAQDKYTLLASRVIVGASYGGVLILTYVNIAEYVSPSIRSLCLNLMSACGSSAGTLLGHVFSLFLHWREVALIGLIPSAISAILPLFWVESPSWLATKGRFKECELSFKKLRTIPNKDAEFELKMLINSQRENYNNETKDSNIFTSLIMKYIRACKEKYYRRIFILMLVVCIYRVAAGRILFNTLIITIIQDITGTSDILYYTLVVDGCALIGAGISCIFVSKLQMRTLLFTSGPIANCVQIILAFCLYFWTDNTFSSRWTKVSLLALYFILISAGPYAVLETLLSELHPLDIKASSTFVMGALAGVLQFLSIKLANYLFSVIGHHGVFFCNAAIVFMCLVYLYYCLPETKGRTLQEIQFYFIDNKYGDKDQMFRSEPQSDVLLSKII</sequence>
<evidence type="ECO:0000256" key="3">
    <source>
        <dbReference type="ARBA" id="ARBA00022989"/>
    </source>
</evidence>
<keyword evidence="7" id="KW-0732">Signal</keyword>
<dbReference type="GeneID" id="112048986"/>
<protein>
    <submittedName>
        <fullName evidence="10">Facilitated trehalose transporter Tret1-like</fullName>
    </submittedName>
</protein>
<name>A0ABM3LK53_BICAN</name>
<dbReference type="PANTHER" id="PTHR48021">
    <property type="match status" value="1"/>
</dbReference>
<dbReference type="PROSITE" id="PS50850">
    <property type="entry name" value="MFS"/>
    <property type="match status" value="1"/>
</dbReference>